<feature type="binding site" evidence="11">
    <location>
        <position position="1519"/>
    </location>
    <ligand>
        <name>ATP</name>
        <dbReference type="ChEBI" id="CHEBI:30616"/>
    </ligand>
</feature>
<dbReference type="InterPro" id="IPR050494">
    <property type="entry name" value="Ser_Thr_dual-spec_kinase"/>
</dbReference>
<feature type="compositionally biased region" description="Polar residues" evidence="12">
    <location>
        <begin position="746"/>
        <end position="759"/>
    </location>
</feature>
<dbReference type="PANTHER" id="PTHR24058:SF22">
    <property type="entry name" value="DUAL SPECIFICITY TYROSINE-PHOSPHORYLATION-REGULATED KINASE 4"/>
    <property type="match status" value="1"/>
</dbReference>
<feature type="region of interest" description="Disordered" evidence="12">
    <location>
        <begin position="1351"/>
        <end position="1375"/>
    </location>
</feature>
<feature type="compositionally biased region" description="Low complexity" evidence="12">
    <location>
        <begin position="846"/>
        <end position="859"/>
    </location>
</feature>
<dbReference type="FunFam" id="3.30.200.20:FF:000087">
    <property type="entry name" value="Dual specificity tyrosine-phosphorylation-regulated kinase 1A"/>
    <property type="match status" value="1"/>
</dbReference>
<feature type="compositionally biased region" description="Acidic residues" evidence="12">
    <location>
        <begin position="182"/>
        <end position="199"/>
    </location>
</feature>
<feature type="domain" description="Protein kinase" evidence="13">
    <location>
        <begin position="1490"/>
        <end position="1786"/>
    </location>
</feature>
<feature type="compositionally biased region" description="Low complexity" evidence="12">
    <location>
        <begin position="496"/>
        <end position="510"/>
    </location>
</feature>
<dbReference type="SMART" id="SM00220">
    <property type="entry name" value="S_TKc"/>
    <property type="match status" value="1"/>
</dbReference>
<evidence type="ECO:0000256" key="3">
    <source>
        <dbReference type="ARBA" id="ARBA00022527"/>
    </source>
</evidence>
<dbReference type="EMBL" id="KN838644">
    <property type="protein sequence ID" value="KIJ99569.1"/>
    <property type="molecule type" value="Genomic_DNA"/>
</dbReference>
<comment type="catalytic activity">
    <reaction evidence="10">
        <text>L-tyrosyl-[protein] + ATP = O-phospho-L-tyrosyl-[protein] + ADP + H(+)</text>
        <dbReference type="Rhea" id="RHEA:10596"/>
        <dbReference type="Rhea" id="RHEA-COMP:10136"/>
        <dbReference type="Rhea" id="RHEA-COMP:20101"/>
        <dbReference type="ChEBI" id="CHEBI:15378"/>
        <dbReference type="ChEBI" id="CHEBI:30616"/>
        <dbReference type="ChEBI" id="CHEBI:46858"/>
        <dbReference type="ChEBI" id="CHEBI:61978"/>
        <dbReference type="ChEBI" id="CHEBI:456216"/>
        <dbReference type="EC" id="2.7.12.1"/>
    </reaction>
</comment>
<dbReference type="InterPro" id="IPR000719">
    <property type="entry name" value="Prot_kinase_dom"/>
</dbReference>
<protein>
    <recommendedName>
        <fullName evidence="2">dual-specificity kinase</fullName>
        <ecNumber evidence="2">2.7.12.1</ecNumber>
    </recommendedName>
</protein>
<keyword evidence="6" id="KW-0418">Kinase</keyword>
<evidence type="ECO:0000256" key="12">
    <source>
        <dbReference type="SAM" id="MobiDB-lite"/>
    </source>
</evidence>
<dbReference type="SUPFAM" id="SSF56112">
    <property type="entry name" value="Protein kinase-like (PK-like)"/>
    <property type="match status" value="1"/>
</dbReference>
<feature type="compositionally biased region" description="Polar residues" evidence="12">
    <location>
        <begin position="516"/>
        <end position="528"/>
    </location>
</feature>
<organism evidence="14 15">
    <name type="scientific">Laccaria amethystina LaAM-08-1</name>
    <dbReference type="NCBI Taxonomy" id="1095629"/>
    <lineage>
        <taxon>Eukaryota</taxon>
        <taxon>Fungi</taxon>
        <taxon>Dikarya</taxon>
        <taxon>Basidiomycota</taxon>
        <taxon>Agaricomycotina</taxon>
        <taxon>Agaricomycetes</taxon>
        <taxon>Agaricomycetidae</taxon>
        <taxon>Agaricales</taxon>
        <taxon>Agaricineae</taxon>
        <taxon>Hydnangiaceae</taxon>
        <taxon>Laccaria</taxon>
    </lineage>
</organism>
<dbReference type="GO" id="GO:0005737">
    <property type="term" value="C:cytoplasm"/>
    <property type="evidence" value="ECO:0007669"/>
    <property type="project" value="TreeGrafter"/>
</dbReference>
<feature type="compositionally biased region" description="Low complexity" evidence="12">
    <location>
        <begin position="881"/>
        <end position="896"/>
    </location>
</feature>
<feature type="compositionally biased region" description="Low complexity" evidence="12">
    <location>
        <begin position="343"/>
        <end position="353"/>
    </location>
</feature>
<evidence type="ECO:0000256" key="5">
    <source>
        <dbReference type="ARBA" id="ARBA00022741"/>
    </source>
</evidence>
<dbReference type="Pfam" id="PF00069">
    <property type="entry name" value="Pkinase"/>
    <property type="match status" value="1"/>
</dbReference>
<feature type="compositionally biased region" description="Low complexity" evidence="12">
    <location>
        <begin position="442"/>
        <end position="455"/>
    </location>
</feature>
<comment type="similarity">
    <text evidence="1">Belongs to the protein kinase superfamily. CMGC Ser/Thr protein kinase family. MNB/DYRK subfamily.</text>
</comment>
<feature type="compositionally biased region" description="Pro residues" evidence="12">
    <location>
        <begin position="222"/>
        <end position="231"/>
    </location>
</feature>
<feature type="compositionally biased region" description="Low complexity" evidence="12">
    <location>
        <begin position="944"/>
        <end position="956"/>
    </location>
</feature>
<feature type="compositionally biased region" description="Acidic residues" evidence="12">
    <location>
        <begin position="208"/>
        <end position="219"/>
    </location>
</feature>
<feature type="compositionally biased region" description="Polar residues" evidence="12">
    <location>
        <begin position="1251"/>
        <end position="1270"/>
    </location>
</feature>
<evidence type="ECO:0000256" key="9">
    <source>
        <dbReference type="ARBA" id="ARBA00049308"/>
    </source>
</evidence>
<feature type="compositionally biased region" description="Polar residues" evidence="12">
    <location>
        <begin position="425"/>
        <end position="441"/>
    </location>
</feature>
<evidence type="ECO:0000259" key="13">
    <source>
        <dbReference type="PROSITE" id="PS50011"/>
    </source>
</evidence>
<evidence type="ECO:0000256" key="4">
    <source>
        <dbReference type="ARBA" id="ARBA00022679"/>
    </source>
</evidence>
<feature type="compositionally biased region" description="Basic and acidic residues" evidence="12">
    <location>
        <begin position="354"/>
        <end position="365"/>
    </location>
</feature>
<evidence type="ECO:0000256" key="7">
    <source>
        <dbReference type="ARBA" id="ARBA00022840"/>
    </source>
</evidence>
<dbReference type="Proteomes" id="UP000054477">
    <property type="component" value="Unassembled WGS sequence"/>
</dbReference>
<feature type="compositionally biased region" description="Basic and acidic residues" evidence="12">
    <location>
        <begin position="1005"/>
        <end position="1048"/>
    </location>
</feature>
<dbReference type="PANTHER" id="PTHR24058">
    <property type="entry name" value="DUAL SPECIFICITY PROTEIN KINASE"/>
    <property type="match status" value="1"/>
</dbReference>
<dbReference type="Gene3D" id="3.30.10.30">
    <property type="entry name" value="DYRK"/>
    <property type="match status" value="1"/>
</dbReference>
<feature type="compositionally biased region" description="Polar residues" evidence="12">
    <location>
        <begin position="719"/>
        <end position="731"/>
    </location>
</feature>
<dbReference type="CDD" id="cd14210">
    <property type="entry name" value="PKc_DYRK"/>
    <property type="match status" value="1"/>
</dbReference>
<feature type="compositionally biased region" description="Polar residues" evidence="12">
    <location>
        <begin position="1805"/>
        <end position="1814"/>
    </location>
</feature>
<dbReference type="OrthoDB" id="9332038at2759"/>
<feature type="region of interest" description="Disordered" evidence="12">
    <location>
        <begin position="1298"/>
        <end position="1322"/>
    </location>
</feature>
<feature type="compositionally biased region" description="Low complexity" evidence="12">
    <location>
        <begin position="791"/>
        <end position="810"/>
    </location>
</feature>
<dbReference type="PROSITE" id="PS50011">
    <property type="entry name" value="PROTEIN_KINASE_DOM"/>
    <property type="match status" value="1"/>
</dbReference>
<dbReference type="GO" id="GO:0004712">
    <property type="term" value="F:protein serine/threonine/tyrosine kinase activity"/>
    <property type="evidence" value="ECO:0007669"/>
    <property type="project" value="UniProtKB-EC"/>
</dbReference>
<reference evidence="14 15" key="1">
    <citation type="submission" date="2014-04" db="EMBL/GenBank/DDBJ databases">
        <authorList>
            <consortium name="DOE Joint Genome Institute"/>
            <person name="Kuo A."/>
            <person name="Kohler A."/>
            <person name="Nagy L.G."/>
            <person name="Floudas D."/>
            <person name="Copeland A."/>
            <person name="Barry K.W."/>
            <person name="Cichocki N."/>
            <person name="Veneault-Fourrey C."/>
            <person name="LaButti K."/>
            <person name="Lindquist E.A."/>
            <person name="Lipzen A."/>
            <person name="Lundell T."/>
            <person name="Morin E."/>
            <person name="Murat C."/>
            <person name="Sun H."/>
            <person name="Tunlid A."/>
            <person name="Henrissat B."/>
            <person name="Grigoriev I.V."/>
            <person name="Hibbett D.S."/>
            <person name="Martin F."/>
            <person name="Nordberg H.P."/>
            <person name="Cantor M.N."/>
            <person name="Hua S.X."/>
        </authorList>
    </citation>
    <scope>NUCLEOTIDE SEQUENCE [LARGE SCALE GENOMIC DNA]</scope>
    <source>
        <strain evidence="14 15">LaAM-08-1</strain>
    </source>
</reference>
<reference evidence="15" key="2">
    <citation type="submission" date="2015-01" db="EMBL/GenBank/DDBJ databases">
        <title>Evolutionary Origins and Diversification of the Mycorrhizal Mutualists.</title>
        <authorList>
            <consortium name="DOE Joint Genome Institute"/>
            <consortium name="Mycorrhizal Genomics Consortium"/>
            <person name="Kohler A."/>
            <person name="Kuo A."/>
            <person name="Nagy L.G."/>
            <person name="Floudas D."/>
            <person name="Copeland A."/>
            <person name="Barry K.W."/>
            <person name="Cichocki N."/>
            <person name="Veneault-Fourrey C."/>
            <person name="LaButti K."/>
            <person name="Lindquist E.A."/>
            <person name="Lipzen A."/>
            <person name="Lundell T."/>
            <person name="Morin E."/>
            <person name="Murat C."/>
            <person name="Riley R."/>
            <person name="Ohm R."/>
            <person name="Sun H."/>
            <person name="Tunlid A."/>
            <person name="Henrissat B."/>
            <person name="Grigoriev I.V."/>
            <person name="Hibbett D.S."/>
            <person name="Martin F."/>
        </authorList>
    </citation>
    <scope>NUCLEOTIDE SEQUENCE [LARGE SCALE GENOMIC DNA]</scope>
    <source>
        <strain evidence="15">LaAM-08-1</strain>
    </source>
</reference>
<dbReference type="Gene3D" id="1.10.510.10">
    <property type="entry name" value="Transferase(Phosphotransferase) domain 1"/>
    <property type="match status" value="1"/>
</dbReference>
<name>A0A0C9WP24_9AGAR</name>
<keyword evidence="4" id="KW-0808">Transferase</keyword>
<feature type="compositionally biased region" description="Polar residues" evidence="12">
    <location>
        <begin position="957"/>
        <end position="972"/>
    </location>
</feature>
<keyword evidence="7 11" id="KW-0067">ATP-binding</keyword>
<dbReference type="FunFam" id="1.10.510.10:FF:000112">
    <property type="entry name" value="Putative dual specificity tyrosine-phosphorylation-regulated kinase 2"/>
    <property type="match status" value="1"/>
</dbReference>
<sequence>MSAPPSPHLSHKKRDRPLALDIPDEDRKAVSDGEIRYNREHSVKLNDRLNDQVPLCTFISPYYNSSILFQQLSINISLTEGGHGTADPDEPVSRSGSATSSLDPYYFGIQSPSDSPVLPLPASSNFLSTTPEYLPIGDPITPARNPAAIDRRGLVGVGELATPRWAASERSSGVHPAHEATDIDGYDVVVPEDVEDDGPDSPWTIEAVDGELSEKEEEPQQLKPPPRPPRSQPSIADESGGEEILYPRNVNHILPDRGSALVLEDGAAKASQVLELPQLLDTNEIASPPSAFAQSSRRAKKRTSDEFEMDQTGVLVSKRIGTMPAGKEKSKDEKLASGRHRSLNVNSSSSSSSRDTKGRDRRRESSGLTINPAVNAPLSSGKSDRHVRQTSASSSSSNHAENPHSRRVHNTDFSHLPPSPSSSSIQQFLRHTSSATNTLAPSNSSSKDNLHSSPNVAHSLLRGTQEGWSGLDDEATAEALRKLDGLSGKGARARASVGSFGRPSSSSRPGTPAGKSGTQWEGVNSSDSGKNKRGSSYVRDTHTGKDKEPSQPRHTVTHTNESHIDAEVSAAAISGDEQLASQDKTPKKTTLTSARSSFTPKRGSTSSTTYGSTPTTSSRDSASISAGTSLTSVSITSGRHSSSKGRRNSASSDISSIHSTDATLLKDRVAHLAANGEATEDVLVPPVPPLPKDLSSYRSPPTTSASLSFPSIITDGREQQSSQDDVTNRNMSLEVPSYHGTPEILPSSSSAERQQSQHYSFAPNPQPDPTFPVLKTPSKKWSFSSALNLRLSSSPSSSSQKSSFPLSPRSVTFGQQLRKSTSKEQTSSSSTSRLPWSPKQPEAMASAGSLASLSSIGSIHSPVVPTSQAKTPDRGASRPGTSSSASTNNTTSALSAPQPGPLSPTSSVQRGQSKRLTPSSIPFFRRSSSQSMQVPPPVVGGTASSSSPTLQSASFSNSQPRSKASNSPAYDNSLSTCAPGAAQKKSSVLSLGFPSLLKSNSRRSLHTDAKDAAKEHSKLKDAARDAVKEKAKLEKEKQKKEDKDRSESRISVLISRKRGKTLSSTDPRKPKSPVNLPPMQISAIEPVTAQRVAKLKSSTVSSTSIPSNRTSSSSSRLTSQTVSSLQKQSDSSLRTRNQLPTIAGSPSVGTNGTNSSQTLKDGRDPPSSLTNSVIGLPKETPTKIPRISSRTSAVPSPPLKHSASTLTNRRASTHTTGFGPSNSSPTSFSTNEFGVMEGEDGTTPKVVAGPTRQSSIRGSPSALTSRPPRQSSTAMTSSTSLLHRKGNRDSVSFIGLRKSSTSSVTSISTPASTETAHHRFSALSPSKGLKLLAKPTARSSNSTSTQNIYQAIGSPSSSRQSLSTPSPAPSSVDEEELLGDEEMLQYIRRQQAKKLASGATQEELDDLLKFPEPIPPSAPASPSAILKGSQAQHLSDYERKEILDYPSVYCIGAKSKKKSAVLDNSLNNYGYDDERGDYLVVNNDHLAYRYEVIDTLGKGSFGQVLHCRDYSTGESVAIKIIRNKKRFHHQALVEIKILDNLRKWDVDEKHHVIKMTEHFYFRNHLCIAMELLSINLYELIKANGFVGFTTALIRRFTSQMLMSLTLMRHHRIVHCDLKPENVLLRHPAKSAIKVIDFGSSCFEHEKIYTYIQSRFYRSPEVILGMNYHMAIDMWSLGCILAELYTGFPIFPGENEQEQLSCIMEVLGIPDKEFVNRSSRKKLFFDTNGAPRAVINSKGRRRRPGTKTLSQVLRCNDEEFVDFISKCLVWDPERRIKPQAAMRHPFVTVGRRLKPPPSAGKASSSNLTGNRSKQMAETPKKSLIGAPTPLTARSSRTATNGGPTTPSNSHALTMGSSRPYRTSQAHLGLGSLGSSRTLSGFASSSTK</sequence>
<feature type="compositionally biased region" description="Polar residues" evidence="12">
    <location>
        <begin position="1147"/>
        <end position="1159"/>
    </location>
</feature>
<evidence type="ECO:0000256" key="8">
    <source>
        <dbReference type="ARBA" id="ARBA00049003"/>
    </source>
</evidence>
<feature type="compositionally biased region" description="Polar residues" evidence="12">
    <location>
        <begin position="1830"/>
        <end position="1864"/>
    </location>
</feature>
<feature type="compositionally biased region" description="Low complexity" evidence="12">
    <location>
        <begin position="1215"/>
        <end position="1231"/>
    </location>
</feature>
<comment type="catalytic activity">
    <reaction evidence="9">
        <text>L-threonyl-[protein] + ATP = O-phospho-L-threonyl-[protein] + ADP + H(+)</text>
        <dbReference type="Rhea" id="RHEA:46608"/>
        <dbReference type="Rhea" id="RHEA-COMP:11060"/>
        <dbReference type="Rhea" id="RHEA-COMP:11605"/>
        <dbReference type="ChEBI" id="CHEBI:15378"/>
        <dbReference type="ChEBI" id="CHEBI:30013"/>
        <dbReference type="ChEBI" id="CHEBI:30616"/>
        <dbReference type="ChEBI" id="CHEBI:61977"/>
        <dbReference type="ChEBI" id="CHEBI:456216"/>
        <dbReference type="EC" id="2.7.12.1"/>
    </reaction>
</comment>
<dbReference type="STRING" id="1095629.A0A0C9WP24"/>
<feature type="compositionally biased region" description="Low complexity" evidence="12">
    <location>
        <begin position="1299"/>
        <end position="1313"/>
    </location>
</feature>
<feature type="compositionally biased region" description="Basic and acidic residues" evidence="12">
    <location>
        <begin position="401"/>
        <end position="412"/>
    </location>
</feature>
<dbReference type="HOGENOM" id="CLU_000288_122_0_1"/>
<comment type="catalytic activity">
    <reaction evidence="8">
        <text>L-seryl-[protein] + ATP = O-phospho-L-seryl-[protein] + ADP + H(+)</text>
        <dbReference type="Rhea" id="RHEA:17989"/>
        <dbReference type="Rhea" id="RHEA-COMP:9863"/>
        <dbReference type="Rhea" id="RHEA-COMP:11604"/>
        <dbReference type="ChEBI" id="CHEBI:15378"/>
        <dbReference type="ChEBI" id="CHEBI:29999"/>
        <dbReference type="ChEBI" id="CHEBI:30616"/>
        <dbReference type="ChEBI" id="CHEBI:83421"/>
        <dbReference type="ChEBI" id="CHEBI:456216"/>
        <dbReference type="EC" id="2.7.12.1"/>
    </reaction>
</comment>
<keyword evidence="3" id="KW-0723">Serine/threonine-protein kinase</keyword>
<feature type="compositionally biased region" description="Polar residues" evidence="12">
    <location>
        <begin position="1125"/>
        <end position="1140"/>
    </location>
</feature>
<dbReference type="GO" id="GO:0004674">
    <property type="term" value="F:protein serine/threonine kinase activity"/>
    <property type="evidence" value="ECO:0007669"/>
    <property type="project" value="UniProtKB-KW"/>
</dbReference>
<dbReference type="InterPro" id="IPR008271">
    <property type="entry name" value="Ser/Thr_kinase_AS"/>
</dbReference>
<feature type="region of interest" description="Disordered" evidence="12">
    <location>
        <begin position="791"/>
        <end position="972"/>
    </location>
</feature>
<dbReference type="EC" id="2.7.12.1" evidence="2"/>
<feature type="compositionally biased region" description="Polar residues" evidence="12">
    <location>
        <begin position="579"/>
        <end position="603"/>
    </location>
</feature>
<feature type="compositionally biased region" description="Polar residues" evidence="12">
    <location>
        <begin position="1202"/>
        <end position="1214"/>
    </location>
</feature>
<dbReference type="InterPro" id="IPR011009">
    <property type="entry name" value="Kinase-like_dom_sf"/>
</dbReference>
<accession>A0A0C9WP24</accession>
<feature type="compositionally biased region" description="Low complexity" evidence="12">
    <location>
        <begin position="1271"/>
        <end position="1280"/>
    </location>
</feature>
<feature type="compositionally biased region" description="Low complexity" evidence="12">
    <location>
        <begin position="1097"/>
        <end position="1124"/>
    </location>
</feature>
<feature type="region of interest" description="Disordered" evidence="12">
    <location>
        <begin position="1"/>
        <end position="31"/>
    </location>
</feature>
<feature type="compositionally biased region" description="Basic and acidic residues" evidence="12">
    <location>
        <begin position="539"/>
        <end position="551"/>
    </location>
</feature>
<evidence type="ECO:0000256" key="6">
    <source>
        <dbReference type="ARBA" id="ARBA00022777"/>
    </source>
</evidence>
<evidence type="ECO:0000256" key="2">
    <source>
        <dbReference type="ARBA" id="ARBA00013203"/>
    </source>
</evidence>
<feature type="region of interest" description="Disordered" evidence="12">
    <location>
        <begin position="675"/>
        <end position="775"/>
    </location>
</feature>
<dbReference type="Gene3D" id="3.30.200.20">
    <property type="entry name" value="Phosphorylase Kinase, domain 1"/>
    <property type="match status" value="1"/>
</dbReference>
<proteinExistence type="inferred from homology"/>
<feature type="compositionally biased region" description="Polar residues" evidence="12">
    <location>
        <begin position="903"/>
        <end position="917"/>
    </location>
</feature>
<feature type="compositionally biased region" description="Low complexity" evidence="12">
    <location>
        <begin position="918"/>
        <end position="933"/>
    </location>
</feature>
<feature type="region of interest" description="Disordered" evidence="12">
    <location>
        <begin position="1786"/>
        <end position="1886"/>
    </location>
</feature>
<evidence type="ECO:0000313" key="14">
    <source>
        <dbReference type="EMBL" id="KIJ99569.1"/>
    </source>
</evidence>
<feature type="compositionally biased region" description="Low complexity" evidence="12">
    <location>
        <begin position="604"/>
        <end position="618"/>
    </location>
</feature>
<feature type="compositionally biased region" description="Low complexity" evidence="12">
    <location>
        <begin position="823"/>
        <end position="832"/>
    </location>
</feature>
<keyword evidence="5 11" id="KW-0547">Nucleotide-binding</keyword>
<evidence type="ECO:0000256" key="10">
    <source>
        <dbReference type="ARBA" id="ARBA00051680"/>
    </source>
</evidence>
<feature type="region of interest" description="Disordered" evidence="12">
    <location>
        <begin position="279"/>
        <end position="658"/>
    </location>
</feature>
<feature type="region of interest" description="Disordered" evidence="12">
    <location>
        <begin position="1409"/>
        <end position="1429"/>
    </location>
</feature>
<dbReference type="PROSITE" id="PS00107">
    <property type="entry name" value="PROTEIN_KINASE_ATP"/>
    <property type="match status" value="1"/>
</dbReference>
<feature type="compositionally biased region" description="Polar residues" evidence="12">
    <location>
        <begin position="619"/>
        <end position="640"/>
    </location>
</feature>
<dbReference type="GO" id="GO:0005856">
    <property type="term" value="C:cytoskeleton"/>
    <property type="evidence" value="ECO:0007669"/>
    <property type="project" value="TreeGrafter"/>
</dbReference>
<evidence type="ECO:0000256" key="1">
    <source>
        <dbReference type="ARBA" id="ARBA00008867"/>
    </source>
</evidence>
<feature type="compositionally biased region" description="Low complexity" evidence="12">
    <location>
        <begin position="1866"/>
        <end position="1879"/>
    </location>
</feature>
<dbReference type="GO" id="GO:0005524">
    <property type="term" value="F:ATP binding"/>
    <property type="evidence" value="ECO:0007669"/>
    <property type="project" value="UniProtKB-UniRule"/>
</dbReference>
<gene>
    <name evidence="14" type="ORF">K443DRAFT_8295</name>
</gene>
<feature type="compositionally biased region" description="Polar residues" evidence="12">
    <location>
        <begin position="696"/>
        <end position="711"/>
    </location>
</feature>
<dbReference type="InterPro" id="IPR017441">
    <property type="entry name" value="Protein_kinase_ATP_BS"/>
</dbReference>
<feature type="region of interest" description="Disordered" evidence="12">
    <location>
        <begin position="1000"/>
        <end position="1286"/>
    </location>
</feature>
<evidence type="ECO:0000256" key="11">
    <source>
        <dbReference type="PROSITE-ProRule" id="PRU10141"/>
    </source>
</evidence>
<evidence type="ECO:0000313" key="15">
    <source>
        <dbReference type="Proteomes" id="UP000054477"/>
    </source>
</evidence>
<keyword evidence="15" id="KW-1185">Reference proteome</keyword>
<dbReference type="PROSITE" id="PS00108">
    <property type="entry name" value="PROTEIN_KINASE_ST"/>
    <property type="match status" value="1"/>
</dbReference>
<feature type="compositionally biased region" description="Low complexity" evidence="12">
    <location>
        <begin position="648"/>
        <end position="658"/>
    </location>
</feature>
<feature type="compositionally biased region" description="Low complexity" evidence="12">
    <location>
        <begin position="1354"/>
        <end position="1365"/>
    </location>
</feature>
<feature type="compositionally biased region" description="Basic and acidic residues" evidence="12">
    <location>
        <begin position="326"/>
        <end position="336"/>
    </location>
</feature>
<feature type="region of interest" description="Disordered" evidence="12">
    <location>
        <begin position="167"/>
        <end position="244"/>
    </location>
</feature>
<dbReference type="InterPro" id="IPR042521">
    <property type="entry name" value="DYRK"/>
</dbReference>